<feature type="binding site" evidence="5">
    <location>
        <begin position="30"/>
        <end position="32"/>
    </location>
    <ligand>
        <name>FMN</name>
        <dbReference type="ChEBI" id="CHEBI:58210"/>
    </ligand>
</feature>
<evidence type="ECO:0000256" key="2">
    <source>
        <dbReference type="ARBA" id="ARBA00022630"/>
    </source>
</evidence>
<dbReference type="NCBIfam" id="TIGR00421">
    <property type="entry name" value="ubiX_pad"/>
    <property type="match status" value="1"/>
</dbReference>
<comment type="catalytic activity">
    <reaction evidence="5">
        <text>dimethylallyl phosphate + FMNH2 = prenylated FMNH2 + phosphate</text>
        <dbReference type="Rhea" id="RHEA:37743"/>
        <dbReference type="ChEBI" id="CHEBI:43474"/>
        <dbReference type="ChEBI" id="CHEBI:57618"/>
        <dbReference type="ChEBI" id="CHEBI:87467"/>
        <dbReference type="ChEBI" id="CHEBI:88052"/>
        <dbReference type="EC" id="2.5.1.129"/>
    </reaction>
</comment>
<comment type="caution">
    <text evidence="5">Lacks conserved residue(s) required for the propagation of feature annotation.</text>
</comment>
<name>A0A6H3FF89_9BACT</name>
<keyword evidence="8" id="KW-1185">Reference proteome</keyword>
<evidence type="ECO:0000256" key="5">
    <source>
        <dbReference type="HAMAP-Rule" id="MF_01984"/>
    </source>
</evidence>
<feature type="binding site" evidence="5">
    <location>
        <position position="57"/>
    </location>
    <ligand>
        <name>FMN</name>
        <dbReference type="ChEBI" id="CHEBI:58210"/>
    </ligand>
</feature>
<keyword evidence="3 5" id="KW-0288">FMN</keyword>
<evidence type="ECO:0000256" key="4">
    <source>
        <dbReference type="ARBA" id="ARBA00022679"/>
    </source>
</evidence>
<protein>
    <recommendedName>
        <fullName evidence="5">Flavin prenyltransferase UbiX</fullName>
        <ecNumber evidence="5">2.5.1.129</ecNumber>
    </recommendedName>
</protein>
<organism evidence="7 8">
    <name type="scientific">Desulfovibrio legallii</name>
    <dbReference type="NCBI Taxonomy" id="571438"/>
    <lineage>
        <taxon>Bacteria</taxon>
        <taxon>Pseudomonadati</taxon>
        <taxon>Thermodesulfobacteriota</taxon>
        <taxon>Desulfovibrionia</taxon>
        <taxon>Desulfovibrionales</taxon>
        <taxon>Desulfovibrionaceae</taxon>
        <taxon>Desulfovibrio</taxon>
    </lineage>
</organism>
<dbReference type="Gene3D" id="3.40.50.1950">
    <property type="entry name" value="Flavin prenyltransferase-like"/>
    <property type="match status" value="1"/>
</dbReference>
<comment type="similarity">
    <text evidence="5">Belongs to the UbiX/PAD1 family.</text>
</comment>
<proteinExistence type="inferred from homology"/>
<feature type="binding site" evidence="5">
    <location>
        <position position="178"/>
    </location>
    <ligand>
        <name>dimethylallyl phosphate</name>
        <dbReference type="ChEBI" id="CHEBI:88052"/>
    </ligand>
</feature>
<dbReference type="RefSeq" id="WP_118229875.1">
    <property type="nucleotide sequence ID" value="NZ_DBFBQU010000126.1"/>
</dbReference>
<dbReference type="EC" id="2.5.1.129" evidence="5"/>
<dbReference type="SUPFAM" id="SSF52507">
    <property type="entry name" value="Homo-oligomeric flavin-containing Cys decarboxylases, HFCD"/>
    <property type="match status" value="1"/>
</dbReference>
<dbReference type="InterPro" id="IPR036551">
    <property type="entry name" value="Flavin_trans-like"/>
</dbReference>
<comment type="function">
    <text evidence="5">Flavin prenyltransferase that catalyzes the synthesis of the prenylated FMN cofactor (prenyl-FMN) for 4-hydroxy-3-polyprenylbenzoic acid decarboxylase UbiD. The prenyltransferase is metal-independent and links a dimethylallyl moiety from dimethylallyl monophosphate (DMAP) to the flavin N5 and C6 atoms of FMN.</text>
</comment>
<comment type="caution">
    <text evidence="7">The sequence shown here is derived from an EMBL/GenBank/DDBJ whole genome shotgun (WGS) entry which is preliminary data.</text>
</comment>
<feature type="domain" description="Flavoprotein" evidence="6">
    <location>
        <begin position="23"/>
        <end position="190"/>
    </location>
</feature>
<evidence type="ECO:0000256" key="3">
    <source>
        <dbReference type="ARBA" id="ARBA00022643"/>
    </source>
</evidence>
<dbReference type="EMBL" id="SIXC01000004">
    <property type="protein sequence ID" value="TBH80840.1"/>
    <property type="molecule type" value="Genomic_DNA"/>
</dbReference>
<feature type="binding site" evidence="5">
    <location>
        <position position="194"/>
    </location>
    <ligand>
        <name>dimethylallyl phosphate</name>
        <dbReference type="ChEBI" id="CHEBI:88052"/>
    </ligand>
</feature>
<dbReference type="AlphaFoldDB" id="A0A6H3FF89"/>
<gene>
    <name evidence="5" type="primary">ubiX</name>
    <name evidence="7" type="ORF">EB812_04490</name>
</gene>
<evidence type="ECO:0000313" key="7">
    <source>
        <dbReference type="EMBL" id="TBH80840.1"/>
    </source>
</evidence>
<sequence>MQECGEGGLAHLGGQAAGAQARDILVGVSGASGMALAASLLRLLAGMPWVRVHCVVSQGARAVLQAECGAGPELLTAHAGQVYAPDDLGAGPASGSWWRRGAVPAAMLVAPCSMGTLGALASGATRNLLQRAADVALKERLTLVLVTRESPLSAVHLRNMLTLQEAGAVIMPFSPGFYLRPQTLDELLRQSCGRIFDQLGLPHRLGRWGEALAQA</sequence>
<dbReference type="InterPro" id="IPR004507">
    <property type="entry name" value="UbiX-like"/>
</dbReference>
<dbReference type="Proteomes" id="UP000292919">
    <property type="component" value="Unassembled WGS sequence"/>
</dbReference>
<keyword evidence="4 5" id="KW-0808">Transferase</keyword>
<keyword evidence="1 5" id="KW-0637">Prenyltransferase</keyword>
<evidence type="ECO:0000259" key="6">
    <source>
        <dbReference type="Pfam" id="PF02441"/>
    </source>
</evidence>
<feature type="binding site" evidence="5">
    <location>
        <begin position="113"/>
        <end position="116"/>
    </location>
    <ligand>
        <name>FMN</name>
        <dbReference type="ChEBI" id="CHEBI:58210"/>
    </ligand>
</feature>
<feature type="binding site" evidence="5">
    <location>
        <position position="148"/>
    </location>
    <ligand>
        <name>FMN</name>
        <dbReference type="ChEBI" id="CHEBI:58210"/>
    </ligand>
</feature>
<reference evidence="7 8" key="1">
    <citation type="submission" date="2018-12" db="EMBL/GenBank/DDBJ databases">
        <title>First genome draft of Desulfovibrio legallis sp. nov.</title>
        <authorList>
            <person name="Ben Dhia O."/>
            <person name="Najjari A."/>
            <person name="Ferjani R."/>
            <person name="Fhoula I."/>
            <person name="Fardeau M.-L."/>
            <person name="Boudabbous A."/>
            <person name="Ouzari H.I."/>
        </authorList>
    </citation>
    <scope>NUCLEOTIDE SEQUENCE [LARGE SCALE GENOMIC DNA]</scope>
    <source>
        <strain evidence="7 8">H1T</strain>
    </source>
</reference>
<evidence type="ECO:0000313" key="8">
    <source>
        <dbReference type="Proteomes" id="UP000292919"/>
    </source>
</evidence>
<dbReference type="GO" id="GO:0106141">
    <property type="term" value="F:flavin prenyltransferase activity"/>
    <property type="evidence" value="ECO:0007669"/>
    <property type="project" value="UniProtKB-EC"/>
</dbReference>
<dbReference type="Pfam" id="PF02441">
    <property type="entry name" value="Flavoprotein"/>
    <property type="match status" value="1"/>
</dbReference>
<accession>A0A6H3FF89</accession>
<evidence type="ECO:0000256" key="1">
    <source>
        <dbReference type="ARBA" id="ARBA00022602"/>
    </source>
</evidence>
<dbReference type="HAMAP" id="MF_01984">
    <property type="entry name" value="ubiX_pad"/>
    <property type="match status" value="1"/>
</dbReference>
<keyword evidence="2 5" id="KW-0285">Flavoprotein</keyword>
<dbReference type="InterPro" id="IPR003382">
    <property type="entry name" value="Flavoprotein"/>
</dbReference>